<dbReference type="EMBL" id="JARKIE010000386">
    <property type="protein sequence ID" value="KAJ7646184.1"/>
    <property type="molecule type" value="Genomic_DNA"/>
</dbReference>
<accession>A0AAD7FYB2</accession>
<keyword evidence="2" id="KW-1185">Reference proteome</keyword>
<evidence type="ECO:0000313" key="2">
    <source>
        <dbReference type="Proteomes" id="UP001221757"/>
    </source>
</evidence>
<protein>
    <submittedName>
        <fullName evidence="1">Uncharacterized protein</fullName>
    </submittedName>
</protein>
<proteinExistence type="predicted"/>
<dbReference type="Proteomes" id="UP001221757">
    <property type="component" value="Unassembled WGS sequence"/>
</dbReference>
<evidence type="ECO:0000313" key="1">
    <source>
        <dbReference type="EMBL" id="KAJ7646184.1"/>
    </source>
</evidence>
<comment type="caution">
    <text evidence="1">The sequence shown here is derived from an EMBL/GenBank/DDBJ whole genome shotgun (WGS) entry which is preliminary data.</text>
</comment>
<organism evidence="1 2">
    <name type="scientific">Mycena rosella</name>
    <name type="common">Pink bonnet</name>
    <name type="synonym">Agaricus rosellus</name>
    <dbReference type="NCBI Taxonomy" id="1033263"/>
    <lineage>
        <taxon>Eukaryota</taxon>
        <taxon>Fungi</taxon>
        <taxon>Dikarya</taxon>
        <taxon>Basidiomycota</taxon>
        <taxon>Agaricomycotina</taxon>
        <taxon>Agaricomycetes</taxon>
        <taxon>Agaricomycetidae</taxon>
        <taxon>Agaricales</taxon>
        <taxon>Marasmiineae</taxon>
        <taxon>Mycenaceae</taxon>
        <taxon>Mycena</taxon>
    </lineage>
</organism>
<sequence length="398" mass="45347">MTEDELDARICSLPLAFGVRHFPKGISLLSQISGSERKAMACILLGCLVGKLPAKGIRACRSILDFIYLAQYSTHDNGTLSSMRAALNVWHADRDYFITATIRKDFNIPKFHSLLHYIEAIEFFGTTDNYNTEMFERLHIDFAKNGWRASNRRDEFPQMITLLARQEKISSFATYLAWLESTRKPASLPIVRTFTGQATMKPTQLLAATLPFNRLDVYHNFKFEPSSLDPGTGIDETNPEDFQTVTVWPPSEDGMSPAHFDTVIARCNSTAGATGLSNTRVGRVKVLFRLPDKFDDSTLTPSEWPKTCLAYVEWFTTFKPRHEENHDMYSVMVPPRRTNGFAHASIIPLTDIRQTCQLFPNFGRDDVNSLWTSDNVLDDCRSFFVNNWASLYTYQSIW</sequence>
<name>A0AAD7FYB2_MYCRO</name>
<dbReference type="AlphaFoldDB" id="A0AAD7FYB2"/>
<reference evidence="1" key="1">
    <citation type="submission" date="2023-03" db="EMBL/GenBank/DDBJ databases">
        <title>Massive genome expansion in bonnet fungi (Mycena s.s.) driven by repeated elements and novel gene families across ecological guilds.</title>
        <authorList>
            <consortium name="Lawrence Berkeley National Laboratory"/>
            <person name="Harder C.B."/>
            <person name="Miyauchi S."/>
            <person name="Viragh M."/>
            <person name="Kuo A."/>
            <person name="Thoen E."/>
            <person name="Andreopoulos B."/>
            <person name="Lu D."/>
            <person name="Skrede I."/>
            <person name="Drula E."/>
            <person name="Henrissat B."/>
            <person name="Morin E."/>
            <person name="Kohler A."/>
            <person name="Barry K."/>
            <person name="LaButti K."/>
            <person name="Morin E."/>
            <person name="Salamov A."/>
            <person name="Lipzen A."/>
            <person name="Mereny Z."/>
            <person name="Hegedus B."/>
            <person name="Baldrian P."/>
            <person name="Stursova M."/>
            <person name="Weitz H."/>
            <person name="Taylor A."/>
            <person name="Grigoriev I.V."/>
            <person name="Nagy L.G."/>
            <person name="Martin F."/>
            <person name="Kauserud H."/>
        </authorList>
    </citation>
    <scope>NUCLEOTIDE SEQUENCE</scope>
    <source>
        <strain evidence="1">CBHHK067</strain>
    </source>
</reference>
<gene>
    <name evidence="1" type="ORF">B0H17DRAFT_1022661</name>
</gene>